<sequence length="741" mass="80958">MKTKDSKKAARQKEAKGLSLSTRLSITLGLLGFLIILGLSYFIVDLGSQSTKKNLDKNMDDLLTLTGEKTEDILGEITTLSGSMKESISFVWGQKDEIGGVPANPWKINEKKDNQLIPEQITPMSGTTFRSRILDREVPASRYNAEVVMMNSMYSTLKSNPNITGVGYFFEANKVIDGVKDYGPYTTFKSVETRDIINYPFDYYKDKSYYTTAKSTQKPTLTVAYTLDEDPSKTVISICDPIIADNDFKGVITIEMDLASFDALKHEDSRFPSLFTSVIDSDGNFMYVSNESLKGKNLTDAVTKEDFSAISEKMKEGNPFHMTVINSSGVKRRVYLAPTEFGNTTWWSLMSIADSDYQQVTRRLITLALLIGLSGTVILIVATYLLVKKTLNPLKMIAQVGDQLASGNLNVEVKYDKKDEIGHLADSFKNVTTRIKAIILELNEKLSAISQGNFRVDLSNEENYPGDYKPLLHSLRDITKDLSHTMTEIKNSAEEVNSGAEQVSNSAQALSQGATEQASSIEELGATMNDISEKIKGTAEQSLKANKLSRESVEAVEISNKKMEEMSVAMQEITDKSNEISKIIKTIDDIAFQTNILSLNAAIEAARAGAAGKGFAVVADEVGNLAQKSAKAAQNTSSLIAETIDAVERGAQISNETAESMELVKTKAKDITEIIEKISSASEAQAAGIKQLTIGADQISSVVQTNSATAEESAAASEELSGQANIMNELVSRFQVIENEG</sequence>
<dbReference type="Gene3D" id="3.30.450.20">
    <property type="entry name" value="PAS domain"/>
    <property type="match status" value="2"/>
</dbReference>
<keyword evidence="4" id="KW-1133">Transmembrane helix</keyword>
<dbReference type="Pfam" id="PF00015">
    <property type="entry name" value="MCPsignal"/>
    <property type="match status" value="1"/>
</dbReference>
<evidence type="ECO:0000256" key="3">
    <source>
        <dbReference type="PROSITE-ProRule" id="PRU00284"/>
    </source>
</evidence>
<dbReference type="Gene3D" id="1.10.287.950">
    <property type="entry name" value="Methyl-accepting chemotaxis protein"/>
    <property type="match status" value="1"/>
</dbReference>
<dbReference type="Pfam" id="PF00672">
    <property type="entry name" value="HAMP"/>
    <property type="match status" value="1"/>
</dbReference>
<evidence type="ECO:0000256" key="2">
    <source>
        <dbReference type="ARBA" id="ARBA00029447"/>
    </source>
</evidence>
<dbReference type="CDD" id="cd12913">
    <property type="entry name" value="PDC1_MCP_like"/>
    <property type="match status" value="1"/>
</dbReference>
<accession>G9WVF0</accession>
<dbReference type="InterPro" id="IPR003660">
    <property type="entry name" value="HAMP_dom"/>
</dbReference>
<keyword evidence="4" id="KW-0472">Membrane</keyword>
<dbReference type="AlphaFoldDB" id="G9WVF0"/>
<dbReference type="Gene3D" id="1.10.8.500">
    <property type="entry name" value="HAMP domain in histidine kinase"/>
    <property type="match status" value="1"/>
</dbReference>
<keyword evidence="4" id="KW-0812">Transmembrane</keyword>
<dbReference type="Proteomes" id="UP000003527">
    <property type="component" value="Unassembled WGS sequence"/>
</dbReference>
<dbReference type="InterPro" id="IPR004089">
    <property type="entry name" value="MCPsignal_dom"/>
</dbReference>
<reference evidence="7 8" key="1">
    <citation type="submission" date="2011-08" db="EMBL/GenBank/DDBJ databases">
        <title>The Genome Sequence of Oribacterium sp. ACB7.</title>
        <authorList>
            <consortium name="The Broad Institute Genome Sequencing Platform"/>
            <person name="Earl A."/>
            <person name="Ward D."/>
            <person name="Feldgarden M."/>
            <person name="Gevers D."/>
            <person name="Sizova M."/>
            <person name="Hazen A."/>
            <person name="Epstein S."/>
            <person name="Young S.K."/>
            <person name="Zeng Q."/>
            <person name="Gargeya S."/>
            <person name="Fitzgerald M."/>
            <person name="Haas B."/>
            <person name="Abouelleil A."/>
            <person name="Alvarado L."/>
            <person name="Arachchi H.M."/>
            <person name="Berlin A."/>
            <person name="Brown A."/>
            <person name="Chapman S.B."/>
            <person name="Chen Z."/>
            <person name="Dunbar C."/>
            <person name="Freedman E."/>
            <person name="Gearin G."/>
            <person name="Gellesch M."/>
            <person name="Goldberg J."/>
            <person name="Griggs A."/>
            <person name="Gujja S."/>
            <person name="Heiman D."/>
            <person name="Howarth C."/>
            <person name="Larson L."/>
            <person name="Lui A."/>
            <person name="MacDonald P.J.P."/>
            <person name="Montmayeur A."/>
            <person name="Murphy C."/>
            <person name="Neiman D."/>
            <person name="Pearson M."/>
            <person name="Priest M."/>
            <person name="Roberts A."/>
            <person name="Saif S."/>
            <person name="Shea T."/>
            <person name="Shenoy N."/>
            <person name="Sisk P."/>
            <person name="Stolte C."/>
            <person name="Sykes S."/>
            <person name="Wortman J."/>
            <person name="Nusbaum C."/>
            <person name="Birren B."/>
        </authorList>
    </citation>
    <scope>NUCLEOTIDE SEQUENCE [LARGE SCALE GENOMIC DNA]</scope>
    <source>
        <strain evidence="7 8">ACB7</strain>
    </source>
</reference>
<dbReference type="InterPro" id="IPR051310">
    <property type="entry name" value="MCP_chemotaxis"/>
</dbReference>
<dbReference type="PATRIC" id="fig|796944.3.peg.1613"/>
<feature type="transmembrane region" description="Helical" evidence="4">
    <location>
        <begin position="364"/>
        <end position="387"/>
    </location>
</feature>
<comment type="caution">
    <text evidence="7">The sequence shown here is derived from an EMBL/GenBank/DDBJ whole genome shotgun (WGS) entry which is preliminary data.</text>
</comment>
<proteinExistence type="inferred from homology"/>
<dbReference type="GO" id="GO:0007165">
    <property type="term" value="P:signal transduction"/>
    <property type="evidence" value="ECO:0007669"/>
    <property type="project" value="UniProtKB-KW"/>
</dbReference>
<feature type="domain" description="HAMP" evidence="6">
    <location>
        <begin position="388"/>
        <end position="440"/>
    </location>
</feature>
<dbReference type="PANTHER" id="PTHR43531">
    <property type="entry name" value="PROTEIN ICFG"/>
    <property type="match status" value="1"/>
</dbReference>
<dbReference type="Pfam" id="PF22673">
    <property type="entry name" value="MCP-like_PDC_1"/>
    <property type="match status" value="1"/>
</dbReference>
<dbReference type="GO" id="GO:0006935">
    <property type="term" value="P:chemotaxis"/>
    <property type="evidence" value="ECO:0007669"/>
    <property type="project" value="UniProtKB-KW"/>
</dbReference>
<evidence type="ECO:0000259" key="5">
    <source>
        <dbReference type="PROSITE" id="PS50111"/>
    </source>
</evidence>
<name>G9WVF0_9FIRM</name>
<keyword evidence="1" id="KW-0145">Chemotaxis</keyword>
<dbReference type="CDD" id="cd06225">
    <property type="entry name" value="HAMP"/>
    <property type="match status" value="1"/>
</dbReference>
<organism evidence="7 8">
    <name type="scientific">Oribacterium asaccharolyticum ACB7</name>
    <dbReference type="NCBI Taxonomy" id="796944"/>
    <lineage>
        <taxon>Bacteria</taxon>
        <taxon>Bacillati</taxon>
        <taxon>Bacillota</taxon>
        <taxon>Clostridia</taxon>
        <taxon>Lachnospirales</taxon>
        <taxon>Lachnospiraceae</taxon>
        <taxon>Oribacterium</taxon>
    </lineage>
</organism>
<dbReference type="PROSITE" id="PS50111">
    <property type="entry name" value="CHEMOTAXIS_TRANSDUC_2"/>
    <property type="match status" value="1"/>
</dbReference>
<evidence type="ECO:0000256" key="4">
    <source>
        <dbReference type="SAM" id="Phobius"/>
    </source>
</evidence>
<dbReference type="SUPFAM" id="SSF58104">
    <property type="entry name" value="Methyl-accepting chemotaxis protein (MCP) signaling domain"/>
    <property type="match status" value="1"/>
</dbReference>
<dbReference type="GO" id="GO:0004888">
    <property type="term" value="F:transmembrane signaling receptor activity"/>
    <property type="evidence" value="ECO:0007669"/>
    <property type="project" value="TreeGrafter"/>
</dbReference>
<dbReference type="EMBL" id="AFZD01000017">
    <property type="protein sequence ID" value="EHL11551.1"/>
    <property type="molecule type" value="Genomic_DNA"/>
</dbReference>
<dbReference type="RefSeq" id="WP_009536715.1">
    <property type="nucleotide sequence ID" value="NZ_JH414504.1"/>
</dbReference>
<evidence type="ECO:0000256" key="1">
    <source>
        <dbReference type="ARBA" id="ARBA00022500"/>
    </source>
</evidence>
<dbReference type="SMART" id="SM00283">
    <property type="entry name" value="MA"/>
    <property type="match status" value="1"/>
</dbReference>
<protein>
    <recommendedName>
        <fullName evidence="9">Methyl-accepting chemotaxis protein</fullName>
    </recommendedName>
</protein>
<keyword evidence="8" id="KW-1185">Reference proteome</keyword>
<feature type="transmembrane region" description="Helical" evidence="4">
    <location>
        <begin position="20"/>
        <end position="44"/>
    </location>
</feature>
<comment type="similarity">
    <text evidence="2">Belongs to the methyl-accepting chemotaxis (MCP) protein family.</text>
</comment>
<dbReference type="GO" id="GO:0005886">
    <property type="term" value="C:plasma membrane"/>
    <property type="evidence" value="ECO:0007669"/>
    <property type="project" value="TreeGrafter"/>
</dbReference>
<gene>
    <name evidence="7" type="ORF">HMPREF9624_00884</name>
</gene>
<evidence type="ECO:0008006" key="9">
    <source>
        <dbReference type="Google" id="ProtNLM"/>
    </source>
</evidence>
<keyword evidence="3" id="KW-0807">Transducer</keyword>
<evidence type="ECO:0000259" key="6">
    <source>
        <dbReference type="PROSITE" id="PS50885"/>
    </source>
</evidence>
<evidence type="ECO:0000313" key="8">
    <source>
        <dbReference type="Proteomes" id="UP000003527"/>
    </source>
</evidence>
<dbReference type="PROSITE" id="PS50885">
    <property type="entry name" value="HAMP"/>
    <property type="match status" value="1"/>
</dbReference>
<evidence type="ECO:0000313" key="7">
    <source>
        <dbReference type="EMBL" id="EHL11551.1"/>
    </source>
</evidence>
<dbReference type="PANTHER" id="PTHR43531:SF11">
    <property type="entry name" value="METHYL-ACCEPTING CHEMOTAXIS PROTEIN 3"/>
    <property type="match status" value="1"/>
</dbReference>
<feature type="domain" description="Methyl-accepting transducer" evidence="5">
    <location>
        <begin position="492"/>
        <end position="721"/>
    </location>
</feature>
<dbReference type="SMART" id="SM00304">
    <property type="entry name" value="HAMP"/>
    <property type="match status" value="2"/>
</dbReference>
<dbReference type="HOGENOM" id="CLU_000445_107_12_9"/>